<sequence>MECHQIPKKNLPSLLSIELSNLISGNSSLDLIHDKRGLSEQFYFFNSFNLISLLDSKKITVNLIKKEDLDTHIIELYSWFEVIKLLVNAHIDDD</sequence>
<dbReference type="Proteomes" id="UP001268610">
    <property type="component" value="Unassembled WGS sequence"/>
</dbReference>
<dbReference type="EMBL" id="JAVLSF010001270">
    <property type="protein sequence ID" value="MDR9778837.1"/>
    <property type="molecule type" value="Genomic_DNA"/>
</dbReference>
<comment type="caution">
    <text evidence="1">The sequence shown here is derived from an EMBL/GenBank/DDBJ whole genome shotgun (WGS) entry which is preliminary data.</text>
</comment>
<name>A0AAJ2GZM3_9HYPH</name>
<dbReference type="RefSeq" id="WP_310866806.1">
    <property type="nucleotide sequence ID" value="NZ_JAVLSF010001270.1"/>
</dbReference>
<dbReference type="AlphaFoldDB" id="A0AAJ2GZM3"/>
<feature type="non-terminal residue" evidence="1">
    <location>
        <position position="94"/>
    </location>
</feature>
<reference evidence="1" key="1">
    <citation type="submission" date="2023-04" db="EMBL/GenBank/DDBJ databases">
        <title>Genomic characterization of faba bean (Vicia faba) microsymbionts in Mexican soils.</title>
        <authorList>
            <person name="Rivera Orduna F.N."/>
            <person name="Guevara-Luna J."/>
            <person name="Yan J."/>
            <person name="Arroyo-Herrera I."/>
            <person name="Li Y."/>
            <person name="Vasquez-Murrieta M.S."/>
            <person name="Wang E.T."/>
        </authorList>
    </citation>
    <scope>NUCLEOTIDE SEQUENCE</scope>
    <source>
        <strain evidence="1">CH26</strain>
    </source>
</reference>
<protein>
    <submittedName>
        <fullName evidence="1">Uncharacterized protein</fullName>
    </submittedName>
</protein>
<gene>
    <name evidence="1" type="ORF">RJJ65_40535</name>
</gene>
<accession>A0AAJ2GZM3</accession>
<organism evidence="1 2">
    <name type="scientific">Rhizobium hidalgonense</name>
    <dbReference type="NCBI Taxonomy" id="1538159"/>
    <lineage>
        <taxon>Bacteria</taxon>
        <taxon>Pseudomonadati</taxon>
        <taxon>Pseudomonadota</taxon>
        <taxon>Alphaproteobacteria</taxon>
        <taxon>Hyphomicrobiales</taxon>
        <taxon>Rhizobiaceae</taxon>
        <taxon>Rhizobium/Agrobacterium group</taxon>
        <taxon>Rhizobium</taxon>
    </lineage>
</organism>
<proteinExistence type="predicted"/>
<evidence type="ECO:0000313" key="2">
    <source>
        <dbReference type="Proteomes" id="UP001268610"/>
    </source>
</evidence>
<evidence type="ECO:0000313" key="1">
    <source>
        <dbReference type="EMBL" id="MDR9778837.1"/>
    </source>
</evidence>